<name>A0AA87ZMC9_FICCA</name>
<evidence type="ECO:0000313" key="2">
    <source>
        <dbReference type="Proteomes" id="UP001187192"/>
    </source>
</evidence>
<dbReference type="InterPro" id="IPR036812">
    <property type="entry name" value="NAD(P)_OxRdtase_dom_sf"/>
</dbReference>
<accession>A0AA87ZMC9</accession>
<evidence type="ECO:0000313" key="1">
    <source>
        <dbReference type="EMBL" id="GMN36632.1"/>
    </source>
</evidence>
<dbReference type="EMBL" id="BTGU01002324">
    <property type="protein sequence ID" value="GMN36632.1"/>
    <property type="molecule type" value="Genomic_DNA"/>
</dbReference>
<sequence length="56" mass="6610">ESRIKENFDVFGWAIPEDLFAKFDENEQARLLRGTSFVHDTYGPYQTLEDLWDGEI</sequence>
<reference evidence="1" key="1">
    <citation type="submission" date="2023-07" db="EMBL/GenBank/DDBJ databases">
        <title>draft genome sequence of fig (Ficus carica).</title>
        <authorList>
            <person name="Takahashi T."/>
            <person name="Nishimura K."/>
        </authorList>
    </citation>
    <scope>NUCLEOTIDE SEQUENCE</scope>
</reference>
<comment type="caution">
    <text evidence="1">The sequence shown here is derived from an EMBL/GenBank/DDBJ whole genome shotgun (WGS) entry which is preliminary data.</text>
</comment>
<dbReference type="Proteomes" id="UP001187192">
    <property type="component" value="Unassembled WGS sequence"/>
</dbReference>
<keyword evidence="2" id="KW-1185">Reference proteome</keyword>
<proteinExistence type="predicted"/>
<evidence type="ECO:0008006" key="3">
    <source>
        <dbReference type="Google" id="ProtNLM"/>
    </source>
</evidence>
<protein>
    <recommendedName>
        <fullName evidence="3">Aldo/keto reductase</fullName>
    </recommendedName>
</protein>
<feature type="non-terminal residue" evidence="1">
    <location>
        <position position="1"/>
    </location>
</feature>
<gene>
    <name evidence="1" type="ORF">TIFTF001_042479</name>
</gene>
<dbReference type="AlphaFoldDB" id="A0AA87ZMC9"/>
<dbReference type="Gene3D" id="3.20.20.100">
    <property type="entry name" value="NADP-dependent oxidoreductase domain"/>
    <property type="match status" value="1"/>
</dbReference>
<organism evidence="1 2">
    <name type="scientific">Ficus carica</name>
    <name type="common">Common fig</name>
    <dbReference type="NCBI Taxonomy" id="3494"/>
    <lineage>
        <taxon>Eukaryota</taxon>
        <taxon>Viridiplantae</taxon>
        <taxon>Streptophyta</taxon>
        <taxon>Embryophyta</taxon>
        <taxon>Tracheophyta</taxon>
        <taxon>Spermatophyta</taxon>
        <taxon>Magnoliopsida</taxon>
        <taxon>eudicotyledons</taxon>
        <taxon>Gunneridae</taxon>
        <taxon>Pentapetalae</taxon>
        <taxon>rosids</taxon>
        <taxon>fabids</taxon>
        <taxon>Rosales</taxon>
        <taxon>Moraceae</taxon>
        <taxon>Ficeae</taxon>
        <taxon>Ficus</taxon>
    </lineage>
</organism>